<feature type="region of interest" description="Disordered" evidence="1">
    <location>
        <begin position="110"/>
        <end position="169"/>
    </location>
</feature>
<organism evidence="2 3">
    <name type="scientific">Panagrellus redivivus</name>
    <name type="common">Microworm</name>
    <dbReference type="NCBI Taxonomy" id="6233"/>
    <lineage>
        <taxon>Eukaryota</taxon>
        <taxon>Metazoa</taxon>
        <taxon>Ecdysozoa</taxon>
        <taxon>Nematoda</taxon>
        <taxon>Chromadorea</taxon>
        <taxon>Rhabditida</taxon>
        <taxon>Tylenchina</taxon>
        <taxon>Panagrolaimomorpha</taxon>
        <taxon>Panagrolaimoidea</taxon>
        <taxon>Panagrolaimidae</taxon>
        <taxon>Panagrellus</taxon>
    </lineage>
</organism>
<dbReference type="AlphaFoldDB" id="A0A7E4WC02"/>
<protein>
    <submittedName>
        <fullName evidence="3">Uncharacterized protein</fullName>
    </submittedName>
</protein>
<evidence type="ECO:0000313" key="2">
    <source>
        <dbReference type="Proteomes" id="UP000492821"/>
    </source>
</evidence>
<evidence type="ECO:0000256" key="1">
    <source>
        <dbReference type="SAM" id="MobiDB-lite"/>
    </source>
</evidence>
<dbReference type="Proteomes" id="UP000492821">
    <property type="component" value="Unassembled WGS sequence"/>
</dbReference>
<reference evidence="2" key="1">
    <citation type="journal article" date="2013" name="Genetics">
        <title>The draft genome and transcriptome of Panagrellus redivivus are shaped by the harsh demands of a free-living lifestyle.</title>
        <authorList>
            <person name="Srinivasan J."/>
            <person name="Dillman A.R."/>
            <person name="Macchietto M.G."/>
            <person name="Heikkinen L."/>
            <person name="Lakso M."/>
            <person name="Fracchia K.M."/>
            <person name="Antoshechkin I."/>
            <person name="Mortazavi A."/>
            <person name="Wong G."/>
            <person name="Sternberg P.W."/>
        </authorList>
    </citation>
    <scope>NUCLEOTIDE SEQUENCE [LARGE SCALE GENOMIC DNA]</scope>
    <source>
        <strain evidence="2">MT8872</strain>
    </source>
</reference>
<keyword evidence="2" id="KW-1185">Reference proteome</keyword>
<accession>A0A7E4WC02</accession>
<feature type="compositionally biased region" description="Basic and acidic residues" evidence="1">
    <location>
        <begin position="41"/>
        <end position="51"/>
    </location>
</feature>
<evidence type="ECO:0000313" key="3">
    <source>
        <dbReference type="WBParaSite" id="Pan_g8661.t1"/>
    </source>
</evidence>
<feature type="region of interest" description="Disordered" evidence="1">
    <location>
        <begin position="1"/>
        <end position="52"/>
    </location>
</feature>
<reference evidence="3" key="2">
    <citation type="submission" date="2020-10" db="UniProtKB">
        <authorList>
            <consortium name="WormBaseParasite"/>
        </authorList>
    </citation>
    <scope>IDENTIFICATION</scope>
</reference>
<dbReference type="WBParaSite" id="Pan_g8661.t1">
    <property type="protein sequence ID" value="Pan_g8661.t1"/>
    <property type="gene ID" value="Pan_g8661"/>
</dbReference>
<proteinExistence type="predicted"/>
<name>A0A7E4WC02_PANRE</name>
<sequence>MQTRCYGRTERKEAESEARTAQGCAEDTTGSTVNANLTRRTQKEASWESVRRQRPGTWTISIAKRGAKSQPASCVGHRHLRMPHPMAFEPMKWPRPTSLAIPRSVLSMKLSRGSSEDAGGDRRQDDFIDWETTEGRHAQWSRAEGTLPAQSSADTLKPRQAGSPTFEEG</sequence>
<feature type="compositionally biased region" description="Basic and acidic residues" evidence="1">
    <location>
        <begin position="7"/>
        <end position="18"/>
    </location>
</feature>
<feature type="compositionally biased region" description="Polar residues" evidence="1">
    <location>
        <begin position="28"/>
        <end position="39"/>
    </location>
</feature>